<comment type="caution">
    <text evidence="1">The sequence shown here is derived from an EMBL/GenBank/DDBJ whole genome shotgun (WGS) entry which is preliminary data.</text>
</comment>
<name>A0AAE0QPV6_9TELE</name>
<evidence type="ECO:0000313" key="2">
    <source>
        <dbReference type="Proteomes" id="UP001274896"/>
    </source>
</evidence>
<gene>
    <name evidence="1" type="ORF">QTP70_016566</name>
</gene>
<dbReference type="EMBL" id="JAUCMX010000012">
    <property type="protein sequence ID" value="KAK3529125.1"/>
    <property type="molecule type" value="Genomic_DNA"/>
</dbReference>
<proteinExistence type="predicted"/>
<dbReference type="Proteomes" id="UP001274896">
    <property type="component" value="Unassembled WGS sequence"/>
</dbReference>
<protein>
    <submittedName>
        <fullName evidence="1">Uncharacterized protein</fullName>
    </submittedName>
</protein>
<accession>A0AAE0QPV6</accession>
<organism evidence="1 2">
    <name type="scientific">Hemibagrus guttatus</name>
    <dbReference type="NCBI Taxonomy" id="175788"/>
    <lineage>
        <taxon>Eukaryota</taxon>
        <taxon>Metazoa</taxon>
        <taxon>Chordata</taxon>
        <taxon>Craniata</taxon>
        <taxon>Vertebrata</taxon>
        <taxon>Euteleostomi</taxon>
        <taxon>Actinopterygii</taxon>
        <taxon>Neopterygii</taxon>
        <taxon>Teleostei</taxon>
        <taxon>Ostariophysi</taxon>
        <taxon>Siluriformes</taxon>
        <taxon>Bagridae</taxon>
        <taxon>Hemibagrus</taxon>
    </lineage>
</organism>
<keyword evidence="2" id="KW-1185">Reference proteome</keyword>
<evidence type="ECO:0000313" key="1">
    <source>
        <dbReference type="EMBL" id="KAK3529125.1"/>
    </source>
</evidence>
<reference evidence="1" key="1">
    <citation type="submission" date="2023-06" db="EMBL/GenBank/DDBJ databases">
        <title>Male Hemibagrus guttatus genome.</title>
        <authorList>
            <person name="Bian C."/>
        </authorList>
    </citation>
    <scope>NUCLEOTIDE SEQUENCE</scope>
    <source>
        <strain evidence="1">Male_cb2023</strain>
        <tissue evidence="1">Muscle</tissue>
    </source>
</reference>
<dbReference type="AlphaFoldDB" id="A0AAE0QPV6"/>
<sequence length="127" mass="14756">MDYINPLEQNKRQREEEHGQWECQAKRACTELVRCIEVKCDVMMDSPMDSWDTPQVGLQNGAGPNHHSTIMVLGATQQPCPRCMAGEPHKCLEYDDFGNFLLLENRWPYKSYHAEVLITRSDRSWRG</sequence>